<dbReference type="Pfam" id="PF07929">
    <property type="entry name" value="PRiA4_ORF3"/>
    <property type="match status" value="1"/>
</dbReference>
<comment type="caution">
    <text evidence="2">The sequence shown here is derived from an EMBL/GenBank/DDBJ whole genome shotgun (WGS) entry which is preliminary data.</text>
</comment>
<dbReference type="AlphaFoldDB" id="A0A8I0DN27"/>
<dbReference type="InterPro" id="IPR012912">
    <property type="entry name" value="Plasmid_pRiA4b_Orf3-like"/>
</dbReference>
<sequence length="78" mass="9514">MHEIIQILFDWDGYHMHDFRIPSDDILIEQDTGEDNFWNYGGYKENKPLLKKITSKMQKDTYRRIKKFSENMEAMLRV</sequence>
<evidence type="ECO:0000313" key="3">
    <source>
        <dbReference type="Proteomes" id="UP000652847"/>
    </source>
</evidence>
<evidence type="ECO:0000259" key="1">
    <source>
        <dbReference type="Pfam" id="PF07929"/>
    </source>
</evidence>
<gene>
    <name evidence="2" type="ORF">H8S54_02785</name>
</gene>
<name>A0A8I0DN27_9FIRM</name>
<dbReference type="Proteomes" id="UP000652847">
    <property type="component" value="Unassembled WGS sequence"/>
</dbReference>
<dbReference type="EMBL" id="JACOOT010000008">
    <property type="protein sequence ID" value="MBC5650074.1"/>
    <property type="molecule type" value="Genomic_DNA"/>
</dbReference>
<organism evidence="2 3">
    <name type="scientific">Blautia segnis</name>
    <dbReference type="NCBI Taxonomy" id="2763030"/>
    <lineage>
        <taxon>Bacteria</taxon>
        <taxon>Bacillati</taxon>
        <taxon>Bacillota</taxon>
        <taxon>Clostridia</taxon>
        <taxon>Lachnospirales</taxon>
        <taxon>Lachnospiraceae</taxon>
        <taxon>Blautia</taxon>
    </lineage>
</organism>
<dbReference type="SUPFAM" id="SSF159941">
    <property type="entry name" value="MM3350-like"/>
    <property type="match status" value="1"/>
</dbReference>
<proteinExistence type="predicted"/>
<protein>
    <recommendedName>
        <fullName evidence="1">Plasmid pRiA4b Orf3-like domain-containing protein</fullName>
    </recommendedName>
</protein>
<accession>A0A8I0DN27</accession>
<reference evidence="2 3" key="1">
    <citation type="submission" date="2020-08" db="EMBL/GenBank/DDBJ databases">
        <title>Genome public.</title>
        <authorList>
            <person name="Liu C."/>
            <person name="Sun Q."/>
        </authorList>
    </citation>
    <scope>NUCLEOTIDE SEQUENCE [LARGE SCALE GENOMIC DNA]</scope>
    <source>
        <strain evidence="2 3">BX17</strain>
    </source>
</reference>
<dbReference type="InterPro" id="IPR024047">
    <property type="entry name" value="MM3350-like_sf"/>
</dbReference>
<keyword evidence="3" id="KW-1185">Reference proteome</keyword>
<evidence type="ECO:0000313" key="2">
    <source>
        <dbReference type="EMBL" id="MBC5650074.1"/>
    </source>
</evidence>
<dbReference type="Gene3D" id="3.10.290.30">
    <property type="entry name" value="MM3350-like"/>
    <property type="match status" value="1"/>
</dbReference>
<feature type="domain" description="Plasmid pRiA4b Orf3-like" evidence="1">
    <location>
        <begin position="1"/>
        <end position="61"/>
    </location>
</feature>